<evidence type="ECO:0000256" key="1">
    <source>
        <dbReference type="SAM" id="MobiDB-lite"/>
    </source>
</evidence>
<keyword evidence="2" id="KW-0812">Transmembrane</keyword>
<organism evidence="4 5">
    <name type="scientific">Variovorax ginsengisoli</name>
    <dbReference type="NCBI Taxonomy" id="363844"/>
    <lineage>
        <taxon>Bacteria</taxon>
        <taxon>Pseudomonadati</taxon>
        <taxon>Pseudomonadota</taxon>
        <taxon>Betaproteobacteria</taxon>
        <taxon>Burkholderiales</taxon>
        <taxon>Comamonadaceae</taxon>
        <taxon>Variovorax</taxon>
    </lineage>
</organism>
<feature type="region of interest" description="Disordered" evidence="1">
    <location>
        <begin position="472"/>
        <end position="496"/>
    </location>
</feature>
<dbReference type="EMBL" id="JAUSRO010000005">
    <property type="protein sequence ID" value="MDP9899772.1"/>
    <property type="molecule type" value="Genomic_DNA"/>
</dbReference>
<dbReference type="RefSeq" id="WP_307689585.1">
    <property type="nucleotide sequence ID" value="NZ_JAUSRO010000005.1"/>
</dbReference>
<name>A0ABT9S5Y7_9BURK</name>
<comment type="caution">
    <text evidence="4">The sequence shown here is derived from an EMBL/GenBank/DDBJ whole genome shotgun (WGS) entry which is preliminary data.</text>
</comment>
<evidence type="ECO:0000256" key="2">
    <source>
        <dbReference type="SAM" id="Phobius"/>
    </source>
</evidence>
<accession>A0ABT9S5Y7</accession>
<feature type="domain" description="DUF4178" evidence="3">
    <location>
        <begin position="70"/>
        <end position="203"/>
    </location>
</feature>
<feature type="transmembrane region" description="Helical" evidence="2">
    <location>
        <begin position="442"/>
        <end position="465"/>
    </location>
</feature>
<feature type="domain" description="DUF4178" evidence="3">
    <location>
        <begin position="278"/>
        <end position="415"/>
    </location>
</feature>
<proteinExistence type="predicted"/>
<protein>
    <submittedName>
        <fullName evidence="4">RNA-binding Zn-ribbon protein involved in translation (DUF1610 family)</fullName>
    </submittedName>
</protein>
<gene>
    <name evidence="4" type="ORF">J2W36_002023</name>
</gene>
<keyword evidence="5" id="KW-1185">Reference proteome</keyword>
<evidence type="ECO:0000259" key="3">
    <source>
        <dbReference type="Pfam" id="PF13785"/>
    </source>
</evidence>
<keyword evidence="2" id="KW-1133">Transmembrane helix</keyword>
<dbReference type="Pfam" id="PF13785">
    <property type="entry name" value="DUF4178"/>
    <property type="match status" value="2"/>
</dbReference>
<feature type="compositionally biased region" description="Gly residues" evidence="1">
    <location>
        <begin position="484"/>
        <end position="496"/>
    </location>
</feature>
<keyword evidence="2" id="KW-0472">Membrane</keyword>
<sequence length="496" mass="52984">MVDESGAQRAYRAPCPGCGATVEFRSAQSTFAVCPYCQSTVVRQGDKLARVGKMAELFDDFSPLQLFATGTESGDDFTIVGRLQYRYAGGRWTEWMAAIDDDRSAVLSEDNGAYVFSRPVVLDRPAPPAEQLRVGESVDFNGQTYTVSSSEQVTLAAAQGELPKLPAPGTPFAVVELRNDRGEVLSLDYGSQPPAASLGRSVQLDALSLEGLRDESASDEQARSFNCPNCGAPVHVQRADSKSIACGSCHSLIDLTQGIGGELRHAEQDTAEALLIPLGSKGALQGVTWQVVGFQHRVGKAPGDDEEFGWNEYLLFNRKRGFSFLVDAEDGWSLVKPVTGAPKLDESAETASYLGKSYTQQYAYDAQTRYVAGEFYWQVERGQKTFNRDFAKGPALLSMERSENEISWSYGSKIDSGAVATAFRLDARKDMFERSDASPVSAASGMGCGAILLIGVMIVVLLLLLSTCSGGGSGVSSSSRSSGGSYGGSSSGGSHK</sequence>
<evidence type="ECO:0000313" key="4">
    <source>
        <dbReference type="EMBL" id="MDP9899772.1"/>
    </source>
</evidence>
<evidence type="ECO:0000313" key="5">
    <source>
        <dbReference type="Proteomes" id="UP001226867"/>
    </source>
</evidence>
<dbReference type="InterPro" id="IPR025235">
    <property type="entry name" value="DUF4178"/>
</dbReference>
<reference evidence="4 5" key="1">
    <citation type="submission" date="2023-07" db="EMBL/GenBank/DDBJ databases">
        <title>Sorghum-associated microbial communities from plants grown in Nebraska, USA.</title>
        <authorList>
            <person name="Schachtman D."/>
        </authorList>
    </citation>
    <scope>NUCLEOTIDE SEQUENCE [LARGE SCALE GENOMIC DNA]</scope>
    <source>
        <strain evidence="4 5">DS1607</strain>
    </source>
</reference>
<dbReference type="Proteomes" id="UP001226867">
    <property type="component" value="Unassembled WGS sequence"/>
</dbReference>